<sequence length="49" mass="5755">MVCFPANKNIMELLFCCTSIKRNALWKIKDFTNHNLLSVILFGRLFNVH</sequence>
<evidence type="ECO:0000313" key="1">
    <source>
        <dbReference type="EMBL" id="MBX51513.1"/>
    </source>
</evidence>
<reference evidence="1" key="1">
    <citation type="submission" date="2018-02" db="EMBL/GenBank/DDBJ databases">
        <title>Rhizophora mucronata_Transcriptome.</title>
        <authorList>
            <person name="Meera S.P."/>
            <person name="Sreeshan A."/>
            <person name="Augustine A."/>
        </authorList>
    </citation>
    <scope>NUCLEOTIDE SEQUENCE</scope>
    <source>
        <tissue evidence="1">Leaf</tissue>
    </source>
</reference>
<name>A0A2P2PA58_RHIMU</name>
<protein>
    <submittedName>
        <fullName evidence="1">Uncharacterized protein</fullName>
    </submittedName>
</protein>
<accession>A0A2P2PA58</accession>
<organism evidence="1">
    <name type="scientific">Rhizophora mucronata</name>
    <name type="common">Asiatic mangrove</name>
    <dbReference type="NCBI Taxonomy" id="61149"/>
    <lineage>
        <taxon>Eukaryota</taxon>
        <taxon>Viridiplantae</taxon>
        <taxon>Streptophyta</taxon>
        <taxon>Embryophyta</taxon>
        <taxon>Tracheophyta</taxon>
        <taxon>Spermatophyta</taxon>
        <taxon>Magnoliopsida</taxon>
        <taxon>eudicotyledons</taxon>
        <taxon>Gunneridae</taxon>
        <taxon>Pentapetalae</taxon>
        <taxon>rosids</taxon>
        <taxon>fabids</taxon>
        <taxon>Malpighiales</taxon>
        <taxon>Rhizophoraceae</taxon>
        <taxon>Rhizophora</taxon>
    </lineage>
</organism>
<dbReference type="EMBL" id="GGEC01071029">
    <property type="protein sequence ID" value="MBX51513.1"/>
    <property type="molecule type" value="Transcribed_RNA"/>
</dbReference>
<dbReference type="AlphaFoldDB" id="A0A2P2PA58"/>
<proteinExistence type="predicted"/>